<evidence type="ECO:0000256" key="1">
    <source>
        <dbReference type="SAM" id="MobiDB-lite"/>
    </source>
</evidence>
<proteinExistence type="predicted"/>
<dbReference type="EMBL" id="SUMD01000005">
    <property type="protein sequence ID" value="TJZ78076.1"/>
    <property type="molecule type" value="Genomic_DNA"/>
</dbReference>
<evidence type="ECO:0008006" key="4">
    <source>
        <dbReference type="Google" id="ProtNLM"/>
    </source>
</evidence>
<evidence type="ECO:0000313" key="2">
    <source>
        <dbReference type="EMBL" id="TJZ78076.1"/>
    </source>
</evidence>
<accession>A0ABY2RKN5</accession>
<sequence length="452" mass="48402">MPDVPPRQPRRRIRTWEAAALGGLLLAVVAVGALTARSQPAEPDRRGSDSATSANPYEQARRAGVQDLLNRWAGAVRGGDPAALAALFDRSAAPEFLASEIRRSEHLAAVPLADWGYEIGSDPETPVPTDLAEQLDATDVWAVPAYLRYAIEGADAGSTRKPVSLIVARRGENWTLVSDRSLPEYGRHTWRGPWDFGSVVVREVETGSRSSVVLGHSDQEELIDAIAADLADAVSSVTELWGPEWSQRALVVVSSSQEEFMEQVGADHSGSDIAAVAVSDVVEPGADSATGQRVVFSPAASERLDEDTRHSVLRHELTHVAARAATTDGSPMWMLEGFADYAGHRDADAPVGRAAPILAAAVVAHGPPTRLPVDADFTAGGERAQAAYELAWSVSAYVADRFDEPTLRELYVDLATGPVDSHELDVKLHEAVGLSASEFVTDWGRWVAEGLD</sequence>
<comment type="caution">
    <text evidence="2">The sequence shown here is derived from an EMBL/GenBank/DDBJ whole genome shotgun (WGS) entry which is preliminary data.</text>
</comment>
<dbReference type="Proteomes" id="UP000305109">
    <property type="component" value="Unassembled WGS sequence"/>
</dbReference>
<reference evidence="2 3" key="1">
    <citation type="submission" date="2019-04" db="EMBL/GenBank/DDBJ databases">
        <title>Rhodococcus oryzae sp. nov., a novel actinomycete isolated from rhizosphere soil of rice (Oryza sativa L.).</title>
        <authorList>
            <person name="Li C."/>
        </authorList>
    </citation>
    <scope>NUCLEOTIDE SEQUENCE [LARGE SCALE GENOMIC DNA]</scope>
    <source>
        <strain evidence="2 3">NEAU-CX67</strain>
    </source>
</reference>
<protein>
    <recommendedName>
        <fullName evidence="4">Peptidase MA-like domain-containing protein</fullName>
    </recommendedName>
</protein>
<keyword evidence="3" id="KW-1185">Reference proteome</keyword>
<feature type="region of interest" description="Disordered" evidence="1">
    <location>
        <begin position="37"/>
        <end position="58"/>
    </location>
</feature>
<gene>
    <name evidence="2" type="ORF">FCG67_11850</name>
</gene>
<organism evidence="2 3">
    <name type="scientific">Rhodococcus oryzae</name>
    <dbReference type="NCBI Taxonomy" id="2571143"/>
    <lineage>
        <taxon>Bacteria</taxon>
        <taxon>Bacillati</taxon>
        <taxon>Actinomycetota</taxon>
        <taxon>Actinomycetes</taxon>
        <taxon>Mycobacteriales</taxon>
        <taxon>Nocardiaceae</taxon>
        <taxon>Rhodococcus</taxon>
    </lineage>
</organism>
<evidence type="ECO:0000313" key="3">
    <source>
        <dbReference type="Proteomes" id="UP000305109"/>
    </source>
</evidence>
<name>A0ABY2RKN5_9NOCA</name>